<reference evidence="6" key="1">
    <citation type="journal article" date="2010" name="ISME J.">
        <title>The complete genome sequence of the algal symbiont Dinoroseobacter shibae: a hitchhiker's guide to life in the sea.</title>
        <authorList>
            <person name="Wagner-Dobler I."/>
            <person name="Ballhausen B."/>
            <person name="Berger M."/>
            <person name="Brinkhoff T."/>
            <person name="Buchholz I."/>
            <person name="Bunk B."/>
            <person name="Cypionka H."/>
            <person name="Daniel R."/>
            <person name="Drepper T."/>
            <person name="Gerdts G."/>
            <person name="Hahnke S."/>
            <person name="Han C."/>
            <person name="Jahn D."/>
            <person name="Kalhoefer D."/>
            <person name="Kiss H."/>
            <person name="Klenk H.P."/>
            <person name="Kyrpides N."/>
            <person name="Liebl W."/>
            <person name="Liesegang H."/>
            <person name="Meincke L."/>
            <person name="Pati A."/>
            <person name="Petersen J."/>
            <person name="Piekarski T."/>
            <person name="Pommerenke C."/>
            <person name="Pradella S."/>
            <person name="Pukall R."/>
            <person name="Rabus R."/>
            <person name="Stackebrandt E."/>
            <person name="Thole S."/>
            <person name="Thompson L."/>
            <person name="Tielen P."/>
            <person name="Tomasch J."/>
            <person name="von Jan M."/>
            <person name="Wanphrut N."/>
            <person name="Wichels A."/>
            <person name="Zech H."/>
            <person name="Simon M."/>
        </authorList>
    </citation>
    <scope>NUCLEOTIDE SEQUENCE [LARGE SCALE GENOMIC DNA]</scope>
    <source>
        <strain evidence="6">DSM 16493 / NCIMB 14021 / DFL 12</strain>
    </source>
</reference>
<dbReference type="GO" id="GO:0016779">
    <property type="term" value="F:nucleotidyltransferase activity"/>
    <property type="evidence" value="ECO:0007669"/>
    <property type="project" value="UniProtKB-KW"/>
</dbReference>
<keyword evidence="6" id="KW-1185">Reference proteome</keyword>
<dbReference type="PANTHER" id="PTHR43584">
    <property type="entry name" value="NUCLEOTIDYL TRANSFERASE"/>
    <property type="match status" value="1"/>
</dbReference>
<dbReference type="Proteomes" id="UP000006833">
    <property type="component" value="Chromosome"/>
</dbReference>
<dbReference type="CDD" id="cd06422">
    <property type="entry name" value="NTP_transferase_like_1"/>
    <property type="match status" value="1"/>
</dbReference>
<name>A8LPA4_DINSH</name>
<dbReference type="Pfam" id="PF12804">
    <property type="entry name" value="NTP_transf_3"/>
    <property type="match status" value="1"/>
</dbReference>
<evidence type="ECO:0000256" key="2">
    <source>
        <dbReference type="ARBA" id="ARBA00022695"/>
    </source>
</evidence>
<dbReference type="STRING" id="398580.Dshi_3436"/>
<gene>
    <name evidence="5" type="ordered locus">Dshi_3436</name>
</gene>
<dbReference type="HOGENOM" id="CLU_029499_2_1_5"/>
<accession>A8LPA4</accession>
<dbReference type="EMBL" id="CP000830">
    <property type="protein sequence ID" value="ABV95169.1"/>
    <property type="molecule type" value="Genomic_DNA"/>
</dbReference>
<dbReference type="Gene3D" id="3.90.550.10">
    <property type="entry name" value="Spore Coat Polysaccharide Biosynthesis Protein SpsA, Chain A"/>
    <property type="match status" value="1"/>
</dbReference>
<keyword evidence="1 5" id="KW-0808">Transferase</keyword>
<dbReference type="InterPro" id="IPR025877">
    <property type="entry name" value="MobA-like_NTP_Trfase"/>
</dbReference>
<dbReference type="AlphaFoldDB" id="A8LPA4"/>
<evidence type="ECO:0000256" key="3">
    <source>
        <dbReference type="ARBA" id="ARBA00022842"/>
    </source>
</evidence>
<dbReference type="InterPro" id="IPR050065">
    <property type="entry name" value="GlmU-like"/>
</dbReference>
<organism evidence="5 6">
    <name type="scientific">Dinoroseobacter shibae (strain DSM 16493 / NCIMB 14021 / DFL 12)</name>
    <dbReference type="NCBI Taxonomy" id="398580"/>
    <lineage>
        <taxon>Bacteria</taxon>
        <taxon>Pseudomonadati</taxon>
        <taxon>Pseudomonadota</taxon>
        <taxon>Alphaproteobacteria</taxon>
        <taxon>Rhodobacterales</taxon>
        <taxon>Roseobacteraceae</taxon>
        <taxon>Dinoroseobacter</taxon>
    </lineage>
</organism>
<keyword evidence="2" id="KW-0548">Nucleotidyltransferase</keyword>
<dbReference type="KEGG" id="dsh:Dshi_3436"/>
<proteinExistence type="predicted"/>
<dbReference type="RefSeq" id="WP_012180093.1">
    <property type="nucleotide sequence ID" value="NC_009952.1"/>
</dbReference>
<dbReference type="eggNOG" id="COG1208">
    <property type="taxonomic scope" value="Bacteria"/>
</dbReference>
<evidence type="ECO:0000256" key="1">
    <source>
        <dbReference type="ARBA" id="ARBA00022679"/>
    </source>
</evidence>
<evidence type="ECO:0000313" key="5">
    <source>
        <dbReference type="EMBL" id="ABV95169.1"/>
    </source>
</evidence>
<evidence type="ECO:0000259" key="4">
    <source>
        <dbReference type="Pfam" id="PF12804"/>
    </source>
</evidence>
<dbReference type="PANTHER" id="PTHR43584:SF8">
    <property type="entry name" value="N-ACETYLMURAMATE ALPHA-1-PHOSPHATE URIDYLYLTRANSFERASE"/>
    <property type="match status" value="1"/>
</dbReference>
<dbReference type="InterPro" id="IPR029044">
    <property type="entry name" value="Nucleotide-diphossugar_trans"/>
</dbReference>
<evidence type="ECO:0000313" key="6">
    <source>
        <dbReference type="Proteomes" id="UP000006833"/>
    </source>
</evidence>
<keyword evidence="3" id="KW-0460">Magnesium</keyword>
<dbReference type="OrthoDB" id="9788272at2"/>
<feature type="domain" description="MobA-like NTP transferase" evidence="4">
    <location>
        <begin position="6"/>
        <end position="128"/>
    </location>
</feature>
<protein>
    <submittedName>
        <fullName evidence="5">Nucleotidyl transferase</fullName>
    </submittedName>
</protein>
<sequence length="227" mass="24318">MPSAVMVFAAGRGTRMAPLTDKRPKPLIEVSGKPLLDHALALAEAAEIPRKVVNIHHLGDQIAAHLADRPGIRISDERTALLETGGGLRKALPLLGEGPVFTLNSDAVWTDHSALRQLSAAWRPQDMAALLLLLPRARAHGYTGPGNFALGPEGRLSRGGPWVYSGAQIIDPAGLSDIKQKAFSLNLLWDKYAVEGRLYGAVYSGHWADVGTPMGIETAEILLKTNT</sequence>
<dbReference type="SUPFAM" id="SSF53448">
    <property type="entry name" value="Nucleotide-diphospho-sugar transferases"/>
    <property type="match status" value="1"/>
</dbReference>